<evidence type="ECO:0000313" key="4">
    <source>
        <dbReference type="Proteomes" id="UP000327148"/>
    </source>
</evidence>
<proteinExistence type="predicted"/>
<protein>
    <submittedName>
        <fullName evidence="3">Rhodanese-like domain-containing protein</fullName>
    </submittedName>
</protein>
<comment type="caution">
    <text evidence="3">The sequence shown here is derived from an EMBL/GenBank/DDBJ whole genome shotgun (WGS) entry which is preliminary data.</text>
</comment>
<organism evidence="3 4">
    <name type="scientific">Aerococcus sanguinicola</name>
    <dbReference type="NCBI Taxonomy" id="119206"/>
    <lineage>
        <taxon>Bacteria</taxon>
        <taxon>Bacillati</taxon>
        <taxon>Bacillota</taxon>
        <taxon>Bacilli</taxon>
        <taxon>Lactobacillales</taxon>
        <taxon>Aerococcaceae</taxon>
        <taxon>Aerococcus</taxon>
    </lineage>
</organism>
<feature type="domain" description="Rhodanese" evidence="2">
    <location>
        <begin position="168"/>
        <end position="253"/>
    </location>
</feature>
<dbReference type="Pfam" id="PF00581">
    <property type="entry name" value="Rhodanese"/>
    <property type="match status" value="2"/>
</dbReference>
<dbReference type="Proteomes" id="UP000327148">
    <property type="component" value="Unassembled WGS sequence"/>
</dbReference>
<dbReference type="PANTHER" id="PTHR43031:SF18">
    <property type="entry name" value="RHODANESE-RELATED SULFURTRANSFERASES"/>
    <property type="match status" value="1"/>
</dbReference>
<dbReference type="PROSITE" id="PS50206">
    <property type="entry name" value="RHODANESE_3"/>
    <property type="match status" value="2"/>
</dbReference>
<accession>A0A5N1GKG1</accession>
<evidence type="ECO:0000313" key="3">
    <source>
        <dbReference type="EMBL" id="KAA9301292.1"/>
    </source>
</evidence>
<dbReference type="InterPro" id="IPR036873">
    <property type="entry name" value="Rhodanese-like_dom_sf"/>
</dbReference>
<feature type="domain" description="Rhodanese" evidence="2">
    <location>
        <begin position="65"/>
        <end position="151"/>
    </location>
</feature>
<evidence type="ECO:0000256" key="1">
    <source>
        <dbReference type="SAM" id="SignalP"/>
    </source>
</evidence>
<feature type="signal peptide" evidence="1">
    <location>
        <begin position="1"/>
        <end position="23"/>
    </location>
</feature>
<dbReference type="Gene3D" id="3.40.250.10">
    <property type="entry name" value="Rhodanese-like domain"/>
    <property type="match status" value="2"/>
</dbReference>
<evidence type="ECO:0000259" key="2">
    <source>
        <dbReference type="PROSITE" id="PS50206"/>
    </source>
</evidence>
<dbReference type="PANTHER" id="PTHR43031">
    <property type="entry name" value="FAD-DEPENDENT OXIDOREDUCTASE"/>
    <property type="match status" value="1"/>
</dbReference>
<dbReference type="EMBL" id="VYWO01000002">
    <property type="protein sequence ID" value="KAA9301292.1"/>
    <property type="molecule type" value="Genomic_DNA"/>
</dbReference>
<dbReference type="InterPro" id="IPR001763">
    <property type="entry name" value="Rhodanese-like_dom"/>
</dbReference>
<name>A0A5N1GKG1_9LACT</name>
<dbReference type="CDD" id="cd00158">
    <property type="entry name" value="RHOD"/>
    <property type="match status" value="2"/>
</dbReference>
<dbReference type="SMART" id="SM00450">
    <property type="entry name" value="RHOD"/>
    <property type="match status" value="2"/>
</dbReference>
<feature type="chain" id="PRO_5038731872" evidence="1">
    <location>
        <begin position="24"/>
        <end position="254"/>
    </location>
</feature>
<gene>
    <name evidence="3" type="ORF">F6I03_05330</name>
</gene>
<dbReference type="PROSITE" id="PS51257">
    <property type="entry name" value="PROKAR_LIPOPROTEIN"/>
    <property type="match status" value="1"/>
</dbReference>
<sequence>MMSKKLLLLSLTALTSLSLAACADNANSSAGGSNDAQTEASADQAAEIQSISGEDLDKALADDKKKEDYLVIDVRPEDEYKEGHVKWAINIPVDELENNLDRLANYKKENVVTICNTGQKSQEGAEILAKNGFQEVYNADGVKDHDYSTMTQVGYVLGDKFQEMVDNNDGEYYVIDARKAKDYDKGHVKGAVNIEVDDLEAKKDDIPKDKTILTYCYSGNKSNTIAQALTDEGYNTINATEGTKEWDGFDLSEK</sequence>
<keyword evidence="1" id="KW-0732">Signal</keyword>
<dbReference type="AlphaFoldDB" id="A0A5N1GKG1"/>
<dbReference type="SUPFAM" id="SSF52821">
    <property type="entry name" value="Rhodanese/Cell cycle control phosphatase"/>
    <property type="match status" value="2"/>
</dbReference>
<reference evidence="3 4" key="1">
    <citation type="submission" date="2019-09" db="EMBL/GenBank/DDBJ databases">
        <title>Draft genome sequence assemblies of isolates from the urinary tract.</title>
        <authorList>
            <person name="Mores C.R."/>
            <person name="Putonti C."/>
            <person name="Wolfe A.J."/>
        </authorList>
    </citation>
    <scope>NUCLEOTIDE SEQUENCE [LARGE SCALE GENOMIC DNA]</scope>
    <source>
        <strain evidence="3 4">UMB623</strain>
    </source>
</reference>
<dbReference type="InterPro" id="IPR050229">
    <property type="entry name" value="GlpE_sulfurtransferase"/>
</dbReference>
<dbReference type="OrthoDB" id="9784009at2"/>